<proteinExistence type="predicted"/>
<reference evidence="2" key="1">
    <citation type="submission" date="2025-08" db="UniProtKB">
        <authorList>
            <consortium name="RefSeq"/>
        </authorList>
    </citation>
    <scope>IDENTIFICATION</scope>
</reference>
<gene>
    <name evidence="2" type="primary">LOC101862720</name>
</gene>
<name>A0ABM1VRH6_APLCA</name>
<evidence type="ECO:0000313" key="1">
    <source>
        <dbReference type="Proteomes" id="UP000694888"/>
    </source>
</evidence>
<organism evidence="1 2">
    <name type="scientific">Aplysia californica</name>
    <name type="common">California sea hare</name>
    <dbReference type="NCBI Taxonomy" id="6500"/>
    <lineage>
        <taxon>Eukaryota</taxon>
        <taxon>Metazoa</taxon>
        <taxon>Spiralia</taxon>
        <taxon>Lophotrochozoa</taxon>
        <taxon>Mollusca</taxon>
        <taxon>Gastropoda</taxon>
        <taxon>Heterobranchia</taxon>
        <taxon>Euthyneura</taxon>
        <taxon>Tectipleura</taxon>
        <taxon>Aplysiida</taxon>
        <taxon>Aplysioidea</taxon>
        <taxon>Aplysiidae</taxon>
        <taxon>Aplysia</taxon>
    </lineage>
</organism>
<evidence type="ECO:0000313" key="2">
    <source>
        <dbReference type="RefSeq" id="XP_035825018.1"/>
    </source>
</evidence>
<dbReference type="SUPFAM" id="SSF54236">
    <property type="entry name" value="Ubiquitin-like"/>
    <property type="match status" value="1"/>
</dbReference>
<protein>
    <submittedName>
        <fullName evidence="2">Uncharacterized protein LOC101862720 isoform X1</fullName>
    </submittedName>
</protein>
<keyword evidence="1" id="KW-1185">Reference proteome</keyword>
<accession>A0ABM1VRH6</accession>
<dbReference type="RefSeq" id="XP_035825018.1">
    <property type="nucleotide sequence ID" value="XM_035969125.1"/>
</dbReference>
<dbReference type="GeneID" id="101862720"/>
<dbReference type="Proteomes" id="UP000694888">
    <property type="component" value="Unplaced"/>
</dbReference>
<dbReference type="InterPro" id="IPR029071">
    <property type="entry name" value="Ubiquitin-like_domsf"/>
</dbReference>
<sequence>MLTSSVFHCPWLEIMPRPALLFSSSVSNRKMDPSKDAEAEVFIRTEFNLQMARHRTVTIHQVYFCPVVADCGMDILIGNLKSDLSNLFGEPKNQVWTHRNRVLENEKTFRQYNFDYHHDDRRPLKVHVRSVKHFE</sequence>